<dbReference type="GO" id="GO:0016779">
    <property type="term" value="F:nucleotidyltransferase activity"/>
    <property type="evidence" value="ECO:0007669"/>
    <property type="project" value="InterPro"/>
</dbReference>
<dbReference type="Pfam" id="PF01909">
    <property type="entry name" value="NTP_transf_2"/>
    <property type="match status" value="1"/>
</dbReference>
<sequence length="263" mass="30170">MTVFTQLWKSFSNLPEVAAIALGGSRSGETYDETSDYDLCIYCTSIPDEDSRKLILTQYCSYMEIGNQFWELEDDCTLNNGIDIDILYRDIRDFAQDIENVVEKHQAGNGYTTCFWHNLKTCKILYDANGEFGKLKKRFDVPFPPKLKDNIISRNFSLLTGHLPSYDTQILKAAKRKDFVNVNHRVAAFLESYFDIIFAVNELTHPGEKRMISYAAAHASLLPNQFEQSLNTLLMSITASPEILEKQLREMIANLLRNFISDF</sequence>
<dbReference type="InterPro" id="IPR002934">
    <property type="entry name" value="Polymerase_NTP_transf_dom"/>
</dbReference>
<dbReference type="SUPFAM" id="SSF81301">
    <property type="entry name" value="Nucleotidyltransferase"/>
    <property type="match status" value="1"/>
</dbReference>
<proteinExistence type="predicted"/>
<dbReference type="AlphaFoldDB" id="A0A564SJZ8"/>
<dbReference type="OrthoDB" id="5176171at2"/>
<evidence type="ECO:0000313" key="2">
    <source>
        <dbReference type="EMBL" id="VUW95514.1"/>
    </source>
</evidence>
<protein>
    <recommendedName>
        <fullName evidence="1">Polymerase nucleotidyl transferase domain-containing protein</fullName>
    </recommendedName>
</protein>
<accession>A0A564SJZ8</accession>
<dbReference type="RefSeq" id="WP_144208093.1">
    <property type="nucleotide sequence ID" value="NZ_CABHMZ010000007.1"/>
</dbReference>
<dbReference type="InterPro" id="IPR043519">
    <property type="entry name" value="NT_sf"/>
</dbReference>
<dbReference type="Gene3D" id="3.30.460.10">
    <property type="entry name" value="Beta Polymerase, domain 2"/>
    <property type="match status" value="1"/>
</dbReference>
<name>A0A564SJZ8_STRCV</name>
<gene>
    <name evidence="2" type="ORF">SCSS39_00610</name>
</gene>
<dbReference type="Proteomes" id="UP000385544">
    <property type="component" value="Unassembled WGS sequence"/>
</dbReference>
<evidence type="ECO:0000259" key="1">
    <source>
        <dbReference type="Pfam" id="PF01909"/>
    </source>
</evidence>
<feature type="domain" description="Polymerase nucleotidyl transferase" evidence="1">
    <location>
        <begin position="6"/>
        <end position="89"/>
    </location>
</feature>
<dbReference type="CDD" id="cd05403">
    <property type="entry name" value="NT_KNTase_like"/>
    <property type="match status" value="1"/>
</dbReference>
<reference evidence="2 3" key="1">
    <citation type="submission" date="2019-07" db="EMBL/GenBank/DDBJ databases">
        <authorList>
            <person name="Hibberd C M."/>
            <person name="Gehrig L. J."/>
            <person name="Chang H.-W."/>
            <person name="Venkatesh S."/>
        </authorList>
    </citation>
    <scope>NUCLEOTIDE SEQUENCE [LARGE SCALE GENOMIC DNA]</scope>
    <source>
        <strain evidence="2">Streptococcus_constellatus_SS_Bg39</strain>
    </source>
</reference>
<dbReference type="EMBL" id="CABHMZ010000007">
    <property type="protein sequence ID" value="VUW95514.1"/>
    <property type="molecule type" value="Genomic_DNA"/>
</dbReference>
<organism evidence="2 3">
    <name type="scientific">Streptococcus constellatus</name>
    <dbReference type="NCBI Taxonomy" id="76860"/>
    <lineage>
        <taxon>Bacteria</taxon>
        <taxon>Bacillati</taxon>
        <taxon>Bacillota</taxon>
        <taxon>Bacilli</taxon>
        <taxon>Lactobacillales</taxon>
        <taxon>Streptococcaceae</taxon>
        <taxon>Streptococcus</taxon>
        <taxon>Streptococcus anginosus group</taxon>
    </lineage>
</organism>
<evidence type="ECO:0000313" key="3">
    <source>
        <dbReference type="Proteomes" id="UP000385544"/>
    </source>
</evidence>